<evidence type="ECO:0000313" key="2">
    <source>
        <dbReference type="EMBL" id="CAE1157984.1"/>
    </source>
</evidence>
<reference evidence="2" key="1">
    <citation type="submission" date="2021-01" db="EMBL/GenBank/DDBJ databases">
        <authorList>
            <person name="Li R."/>
            <person name="Bekaert M."/>
        </authorList>
    </citation>
    <scope>NUCLEOTIDE SEQUENCE</scope>
    <source>
        <strain evidence="2">Farmed</strain>
    </source>
</reference>
<name>A0A812AW53_ACAPH</name>
<dbReference type="EMBL" id="CAHIKZ030000181">
    <property type="protein sequence ID" value="CAE1157984.1"/>
    <property type="molecule type" value="Genomic_DNA"/>
</dbReference>
<accession>A0A812AW53</accession>
<sequence>MLCSDACANPDNLEIRCRKWNTRQYSRRKGGSLQDTTICRYQPVQIYRSLFQFPSVNSQRLSFSSYLSIYLSIYLSMTFFFISICIYLSKSVGIKICFHLSYYLSILLSIYLTLSIIYLSIYLYQFIHYVSISVFIFGQIFCYLSYYNKTNKSVCLSIYLSIYLSHSVHYLSIYINFFIMCPSLHLYSDKALSFLIIIYLSIYLSNNVLYLSVYLSIDIFDKFNDTTVAPFLGSFQNIAACLFHSVLKIEVTRKGGRRLLSLFL</sequence>
<feature type="transmembrane region" description="Helical" evidence="1">
    <location>
        <begin position="67"/>
        <end position="88"/>
    </location>
</feature>
<dbReference type="AlphaFoldDB" id="A0A812AW53"/>
<feature type="transmembrane region" description="Helical" evidence="1">
    <location>
        <begin position="127"/>
        <end position="146"/>
    </location>
</feature>
<keyword evidence="1" id="KW-0812">Transmembrane</keyword>
<protein>
    <submittedName>
        <fullName evidence="2">Uncharacterized protein</fullName>
    </submittedName>
</protein>
<dbReference type="Proteomes" id="UP000597762">
    <property type="component" value="Unassembled WGS sequence"/>
</dbReference>
<keyword evidence="1" id="KW-1133">Transmembrane helix</keyword>
<comment type="caution">
    <text evidence="2">The sequence shown here is derived from an EMBL/GenBank/DDBJ whole genome shotgun (WGS) entry which is preliminary data.</text>
</comment>
<evidence type="ECO:0000256" key="1">
    <source>
        <dbReference type="SAM" id="Phobius"/>
    </source>
</evidence>
<keyword evidence="3" id="KW-1185">Reference proteome</keyword>
<feature type="transmembrane region" description="Helical" evidence="1">
    <location>
        <begin position="191"/>
        <end position="213"/>
    </location>
</feature>
<keyword evidence="1" id="KW-0472">Membrane</keyword>
<feature type="transmembrane region" description="Helical" evidence="1">
    <location>
        <begin position="158"/>
        <end position="179"/>
    </location>
</feature>
<evidence type="ECO:0000313" key="3">
    <source>
        <dbReference type="Proteomes" id="UP000597762"/>
    </source>
</evidence>
<proteinExistence type="predicted"/>
<organism evidence="2 3">
    <name type="scientific">Acanthosepion pharaonis</name>
    <name type="common">Pharaoh cuttlefish</name>
    <name type="synonym">Sepia pharaonis</name>
    <dbReference type="NCBI Taxonomy" id="158019"/>
    <lineage>
        <taxon>Eukaryota</taxon>
        <taxon>Metazoa</taxon>
        <taxon>Spiralia</taxon>
        <taxon>Lophotrochozoa</taxon>
        <taxon>Mollusca</taxon>
        <taxon>Cephalopoda</taxon>
        <taxon>Coleoidea</taxon>
        <taxon>Decapodiformes</taxon>
        <taxon>Sepiida</taxon>
        <taxon>Sepiina</taxon>
        <taxon>Sepiidae</taxon>
        <taxon>Acanthosepion</taxon>
    </lineage>
</organism>
<gene>
    <name evidence="2" type="ORF">SPHA_5476</name>
</gene>
<feature type="transmembrane region" description="Helical" evidence="1">
    <location>
        <begin position="100"/>
        <end position="121"/>
    </location>
</feature>